<organism evidence="1 2">
    <name type="scientific">Eumeta variegata</name>
    <name type="common">Bagworm moth</name>
    <name type="synonym">Eumeta japonica</name>
    <dbReference type="NCBI Taxonomy" id="151549"/>
    <lineage>
        <taxon>Eukaryota</taxon>
        <taxon>Metazoa</taxon>
        <taxon>Ecdysozoa</taxon>
        <taxon>Arthropoda</taxon>
        <taxon>Hexapoda</taxon>
        <taxon>Insecta</taxon>
        <taxon>Pterygota</taxon>
        <taxon>Neoptera</taxon>
        <taxon>Endopterygota</taxon>
        <taxon>Lepidoptera</taxon>
        <taxon>Glossata</taxon>
        <taxon>Ditrysia</taxon>
        <taxon>Tineoidea</taxon>
        <taxon>Psychidae</taxon>
        <taxon>Oiketicinae</taxon>
        <taxon>Eumeta</taxon>
    </lineage>
</organism>
<comment type="caution">
    <text evidence="1">The sequence shown here is derived from an EMBL/GenBank/DDBJ whole genome shotgun (WGS) entry which is preliminary data.</text>
</comment>
<dbReference type="AlphaFoldDB" id="A0A4C1XC22"/>
<evidence type="ECO:0000313" key="2">
    <source>
        <dbReference type="Proteomes" id="UP000299102"/>
    </source>
</evidence>
<proteinExistence type="predicted"/>
<reference evidence="1 2" key="1">
    <citation type="journal article" date="2019" name="Commun. Biol.">
        <title>The bagworm genome reveals a unique fibroin gene that provides high tensile strength.</title>
        <authorList>
            <person name="Kono N."/>
            <person name="Nakamura H."/>
            <person name="Ohtoshi R."/>
            <person name="Tomita M."/>
            <person name="Numata K."/>
            <person name="Arakawa K."/>
        </authorList>
    </citation>
    <scope>NUCLEOTIDE SEQUENCE [LARGE SCALE GENOMIC DNA]</scope>
</reference>
<dbReference type="EMBL" id="BGZK01000773">
    <property type="protein sequence ID" value="GBP59867.1"/>
    <property type="molecule type" value="Genomic_DNA"/>
</dbReference>
<dbReference type="Proteomes" id="UP000299102">
    <property type="component" value="Unassembled WGS sequence"/>
</dbReference>
<protein>
    <submittedName>
        <fullName evidence="1">Uncharacterized protein</fullName>
    </submittedName>
</protein>
<gene>
    <name evidence="1" type="ORF">EVAR_44543_1</name>
</gene>
<accession>A0A4C1XC22</accession>
<sequence>MFLSRTCVYLVSSPSFIRMHASPRALGHEGLYKRITRAVELYVTSFPSASAGGERNQPDVPREPYTALGRASASVARDAHTPPRVRRVAALTLSYVHCWDRVVRMREIRMARGTAFSVPTCFCINLRV</sequence>
<evidence type="ECO:0000313" key="1">
    <source>
        <dbReference type="EMBL" id="GBP59867.1"/>
    </source>
</evidence>
<name>A0A4C1XC22_EUMVA</name>
<keyword evidence="2" id="KW-1185">Reference proteome</keyword>